<evidence type="ECO:0000256" key="1">
    <source>
        <dbReference type="SAM" id="MobiDB-lite"/>
    </source>
</evidence>
<dbReference type="Gene3D" id="2.60.40.10">
    <property type="entry name" value="Immunoglobulins"/>
    <property type="match status" value="1"/>
</dbReference>
<keyword evidence="2" id="KW-0472">Membrane</keyword>
<keyword evidence="2" id="KW-1133">Transmembrane helix</keyword>
<reference evidence="5" key="1">
    <citation type="submission" date="2023-01" db="EMBL/GenBank/DDBJ databases">
        <title>Genome assembly of the deep-sea coral Lophelia pertusa.</title>
        <authorList>
            <person name="Herrera S."/>
            <person name="Cordes E."/>
        </authorList>
    </citation>
    <scope>NUCLEOTIDE SEQUENCE</scope>
    <source>
        <strain evidence="5">USNM1676648</strain>
        <tissue evidence="5">Polyp</tissue>
    </source>
</reference>
<feature type="domain" description="Ig-like" evidence="4">
    <location>
        <begin position="1"/>
        <end position="68"/>
    </location>
</feature>
<feature type="domain" description="SEA" evidence="3">
    <location>
        <begin position="111"/>
        <end position="220"/>
    </location>
</feature>
<evidence type="ECO:0000259" key="4">
    <source>
        <dbReference type="PROSITE" id="PS50835"/>
    </source>
</evidence>
<gene>
    <name evidence="5" type="ORF">OS493_031138</name>
</gene>
<feature type="region of interest" description="Disordered" evidence="1">
    <location>
        <begin position="388"/>
        <end position="433"/>
    </location>
</feature>
<dbReference type="AlphaFoldDB" id="A0A9X0CD49"/>
<dbReference type="InterPro" id="IPR000082">
    <property type="entry name" value="SEA_dom"/>
</dbReference>
<accession>A0A9X0CD49</accession>
<feature type="transmembrane region" description="Helical" evidence="2">
    <location>
        <begin position="238"/>
        <end position="262"/>
    </location>
</feature>
<comment type="caution">
    <text evidence="5">The sequence shown here is derived from an EMBL/GenBank/DDBJ whole genome shotgun (WGS) entry which is preliminary data.</text>
</comment>
<evidence type="ECO:0000313" key="5">
    <source>
        <dbReference type="EMBL" id="KAJ7323721.1"/>
    </source>
</evidence>
<proteinExistence type="predicted"/>
<protein>
    <submittedName>
        <fullName evidence="5">Uncharacterized protein</fullName>
    </submittedName>
</protein>
<dbReference type="InterPro" id="IPR013783">
    <property type="entry name" value="Ig-like_fold"/>
</dbReference>
<dbReference type="SMART" id="SM00408">
    <property type="entry name" value="IGc2"/>
    <property type="match status" value="1"/>
</dbReference>
<keyword evidence="6" id="KW-1185">Reference proteome</keyword>
<organism evidence="5 6">
    <name type="scientific">Desmophyllum pertusum</name>
    <dbReference type="NCBI Taxonomy" id="174260"/>
    <lineage>
        <taxon>Eukaryota</taxon>
        <taxon>Metazoa</taxon>
        <taxon>Cnidaria</taxon>
        <taxon>Anthozoa</taxon>
        <taxon>Hexacorallia</taxon>
        <taxon>Scleractinia</taxon>
        <taxon>Caryophylliina</taxon>
        <taxon>Caryophylliidae</taxon>
        <taxon>Desmophyllum</taxon>
    </lineage>
</organism>
<dbReference type="Proteomes" id="UP001163046">
    <property type="component" value="Unassembled WGS sequence"/>
</dbReference>
<dbReference type="InterPro" id="IPR036179">
    <property type="entry name" value="Ig-like_dom_sf"/>
</dbReference>
<dbReference type="InterPro" id="IPR000742">
    <property type="entry name" value="EGF"/>
</dbReference>
<sequence length="433" mass="47272">MTVEKGKCVTLFCNASGTPVPYVYWIHVSTGKQRLNRTWVLTDIKVDDLGEYKCHASNKFGNDSKSVSIYFAGGKCEVKCTDGTSCREWGQFLCLCNKGKKGPNCEQTDELKTTHTASLEITEEYNSVYEDLENADTKTFVKKIEDNVMKELKDSGIVSAKVTKLRKGSVIADMDLTFNETAGENEVEALLSEATKDGKIGTLEVSQVAVGTIIKKPGDDKECGTFFQGEDCKKAKPALIALCVVGGLVVLAIPVAIIAYILQRKKAQASINNGNYRAEPDGNPANGERNIGFNNHGNLNTAYENDRPNGESYVSETPMVTFKSPNPAATPGIEINDSSVTKKSQPGEGTYADLGDFHQKEVAAPVIGPVKTPPAYENTEYAEISQFLRGPVTTNEDTKDKANEDGLNDLRDKESSPHKDYNDVEDEANTFEI</sequence>
<feature type="compositionally biased region" description="Basic and acidic residues" evidence="1">
    <location>
        <begin position="396"/>
        <end position="422"/>
    </location>
</feature>
<evidence type="ECO:0000256" key="2">
    <source>
        <dbReference type="SAM" id="Phobius"/>
    </source>
</evidence>
<keyword evidence="2" id="KW-0812">Transmembrane</keyword>
<dbReference type="EMBL" id="MU827812">
    <property type="protein sequence ID" value="KAJ7323721.1"/>
    <property type="molecule type" value="Genomic_DNA"/>
</dbReference>
<dbReference type="OrthoDB" id="5982835at2759"/>
<dbReference type="InterPro" id="IPR007110">
    <property type="entry name" value="Ig-like_dom"/>
</dbReference>
<name>A0A9X0CD49_9CNID</name>
<dbReference type="Pfam" id="PF13927">
    <property type="entry name" value="Ig_3"/>
    <property type="match status" value="1"/>
</dbReference>
<dbReference type="SUPFAM" id="SSF48726">
    <property type="entry name" value="Immunoglobulin"/>
    <property type="match status" value="1"/>
</dbReference>
<dbReference type="InterPro" id="IPR003598">
    <property type="entry name" value="Ig_sub2"/>
</dbReference>
<dbReference type="PROSITE" id="PS50835">
    <property type="entry name" value="IG_LIKE"/>
    <property type="match status" value="1"/>
</dbReference>
<dbReference type="PROSITE" id="PS00022">
    <property type="entry name" value="EGF_1"/>
    <property type="match status" value="1"/>
</dbReference>
<evidence type="ECO:0000313" key="6">
    <source>
        <dbReference type="Proteomes" id="UP001163046"/>
    </source>
</evidence>
<dbReference type="PROSITE" id="PS50024">
    <property type="entry name" value="SEA"/>
    <property type="match status" value="1"/>
</dbReference>
<evidence type="ECO:0000259" key="3">
    <source>
        <dbReference type="PROSITE" id="PS50024"/>
    </source>
</evidence>
<feature type="compositionally biased region" description="Acidic residues" evidence="1">
    <location>
        <begin position="423"/>
        <end position="433"/>
    </location>
</feature>